<sequence length="91" mass="10600">MEYLWKLLAEVETDEDPDFDNGNNGPEDFSDETFQITLDNNHVVARMILTNSYVLSRSEFEKPIRICLSPSNFLQHELTPKPLSTPFFYLN</sequence>
<proteinExistence type="predicted"/>
<name>A0A4Y2DZ75_ARAVE</name>
<organism evidence="1 2">
    <name type="scientific">Araneus ventricosus</name>
    <name type="common">Orbweaver spider</name>
    <name type="synonym">Epeira ventricosa</name>
    <dbReference type="NCBI Taxonomy" id="182803"/>
    <lineage>
        <taxon>Eukaryota</taxon>
        <taxon>Metazoa</taxon>
        <taxon>Ecdysozoa</taxon>
        <taxon>Arthropoda</taxon>
        <taxon>Chelicerata</taxon>
        <taxon>Arachnida</taxon>
        <taxon>Araneae</taxon>
        <taxon>Araneomorphae</taxon>
        <taxon>Entelegynae</taxon>
        <taxon>Araneoidea</taxon>
        <taxon>Araneidae</taxon>
        <taxon>Araneus</taxon>
    </lineage>
</organism>
<comment type="caution">
    <text evidence="1">The sequence shown here is derived from an EMBL/GenBank/DDBJ whole genome shotgun (WGS) entry which is preliminary data.</text>
</comment>
<accession>A0A4Y2DZ75</accession>
<gene>
    <name evidence="1" type="ORF">AVEN_248497_1</name>
</gene>
<dbReference type="AlphaFoldDB" id="A0A4Y2DZ75"/>
<evidence type="ECO:0000313" key="2">
    <source>
        <dbReference type="Proteomes" id="UP000499080"/>
    </source>
</evidence>
<reference evidence="1 2" key="1">
    <citation type="journal article" date="2019" name="Sci. Rep.">
        <title>Orb-weaving spider Araneus ventricosus genome elucidates the spidroin gene catalogue.</title>
        <authorList>
            <person name="Kono N."/>
            <person name="Nakamura H."/>
            <person name="Ohtoshi R."/>
            <person name="Moran D.A.P."/>
            <person name="Shinohara A."/>
            <person name="Yoshida Y."/>
            <person name="Fujiwara M."/>
            <person name="Mori M."/>
            <person name="Tomita M."/>
            <person name="Arakawa K."/>
        </authorList>
    </citation>
    <scope>NUCLEOTIDE SEQUENCE [LARGE SCALE GENOMIC DNA]</scope>
</reference>
<dbReference type="Proteomes" id="UP000499080">
    <property type="component" value="Unassembled WGS sequence"/>
</dbReference>
<dbReference type="EMBL" id="BGPR01000465">
    <property type="protein sequence ID" value="GBM21667.1"/>
    <property type="molecule type" value="Genomic_DNA"/>
</dbReference>
<keyword evidence="2" id="KW-1185">Reference proteome</keyword>
<evidence type="ECO:0000313" key="1">
    <source>
        <dbReference type="EMBL" id="GBM21667.1"/>
    </source>
</evidence>
<protein>
    <submittedName>
        <fullName evidence="1">Uncharacterized protein</fullName>
    </submittedName>
</protein>